<keyword evidence="2" id="KW-1185">Reference proteome</keyword>
<protein>
    <recommendedName>
        <fullName evidence="3">Chlorophyllase</fullName>
    </recommendedName>
</protein>
<evidence type="ECO:0000313" key="1">
    <source>
        <dbReference type="EMBL" id="GAX82073.1"/>
    </source>
</evidence>
<dbReference type="SUPFAM" id="SSF53474">
    <property type="entry name" value="alpha/beta-Hydrolases"/>
    <property type="match status" value="1"/>
</dbReference>
<dbReference type="Pfam" id="PF07224">
    <property type="entry name" value="Chlorophyllase"/>
    <property type="match status" value="1"/>
</dbReference>
<dbReference type="EMBL" id="BEGY01000075">
    <property type="protein sequence ID" value="GAX82073.1"/>
    <property type="molecule type" value="Genomic_DNA"/>
</dbReference>
<dbReference type="Gene3D" id="3.40.50.1820">
    <property type="entry name" value="alpha/beta hydrolase"/>
    <property type="match status" value="1"/>
</dbReference>
<sequence>MLLAQEVNSHPSIMSQGLSSVPIMPVVLLVNGFQLSSSFYTSYVLRLCSWGYAVLQYDLPGHVLMKKLIPDDQEAALLPQLLRWVSSAQSSHSNKPSVDVMSNNLYHLPKIDLSSIVLAGHSRGGKLAALMLAQANQMGINVKAAALIDPVDMNFFTRILGYPSAVDALRGKGAKALLIGAGVTGSCNPPKEGYHKFWEVLSPLSWQGVIQKAGHMQVTDASGALGWVLDQMCHVGEGMSHENAMELVNAQLVAWLELQLRPGPDTEAGIQAFQSWVESKVKEGALTFKIK</sequence>
<evidence type="ECO:0008006" key="3">
    <source>
        <dbReference type="Google" id="ProtNLM"/>
    </source>
</evidence>
<dbReference type="Proteomes" id="UP000232323">
    <property type="component" value="Unassembled WGS sequence"/>
</dbReference>
<dbReference type="InterPro" id="IPR017395">
    <property type="entry name" value="Chlorophyllase-like"/>
</dbReference>
<dbReference type="PANTHER" id="PTHR33428">
    <property type="entry name" value="CHLOROPHYLLASE-2, CHLOROPLASTIC"/>
    <property type="match status" value="1"/>
</dbReference>
<proteinExistence type="predicted"/>
<dbReference type="InterPro" id="IPR029058">
    <property type="entry name" value="AB_hydrolase_fold"/>
</dbReference>
<dbReference type="GO" id="GO:0015996">
    <property type="term" value="P:chlorophyll catabolic process"/>
    <property type="evidence" value="ECO:0007669"/>
    <property type="project" value="TreeGrafter"/>
</dbReference>
<evidence type="ECO:0000313" key="2">
    <source>
        <dbReference type="Proteomes" id="UP000232323"/>
    </source>
</evidence>
<dbReference type="PANTHER" id="PTHR33428:SF14">
    <property type="entry name" value="CARBOXYLESTERASE TYPE B DOMAIN-CONTAINING PROTEIN"/>
    <property type="match status" value="1"/>
</dbReference>
<gene>
    <name evidence="1" type="ORF">CEUSTIGMA_g9501.t1</name>
</gene>
<dbReference type="STRING" id="1157962.A0A250XG96"/>
<comment type="caution">
    <text evidence="1">The sequence shown here is derived from an EMBL/GenBank/DDBJ whole genome shotgun (WGS) entry which is preliminary data.</text>
</comment>
<dbReference type="AlphaFoldDB" id="A0A250XG96"/>
<organism evidence="1 2">
    <name type="scientific">Chlamydomonas eustigma</name>
    <dbReference type="NCBI Taxonomy" id="1157962"/>
    <lineage>
        <taxon>Eukaryota</taxon>
        <taxon>Viridiplantae</taxon>
        <taxon>Chlorophyta</taxon>
        <taxon>core chlorophytes</taxon>
        <taxon>Chlorophyceae</taxon>
        <taxon>CS clade</taxon>
        <taxon>Chlamydomonadales</taxon>
        <taxon>Chlamydomonadaceae</taxon>
        <taxon>Chlamydomonas</taxon>
    </lineage>
</organism>
<reference evidence="1 2" key="1">
    <citation type="submission" date="2017-08" db="EMBL/GenBank/DDBJ databases">
        <title>Acidophilic green algal genome provides insights into adaptation to an acidic environment.</title>
        <authorList>
            <person name="Hirooka S."/>
            <person name="Hirose Y."/>
            <person name="Kanesaki Y."/>
            <person name="Higuchi S."/>
            <person name="Fujiwara T."/>
            <person name="Onuma R."/>
            <person name="Era A."/>
            <person name="Ohbayashi R."/>
            <person name="Uzuka A."/>
            <person name="Nozaki H."/>
            <person name="Yoshikawa H."/>
            <person name="Miyagishima S.Y."/>
        </authorList>
    </citation>
    <scope>NUCLEOTIDE SEQUENCE [LARGE SCALE GENOMIC DNA]</scope>
    <source>
        <strain evidence="1 2">NIES-2499</strain>
    </source>
</reference>
<accession>A0A250XG96</accession>
<name>A0A250XG96_9CHLO</name>
<dbReference type="OrthoDB" id="508050at2759"/>
<dbReference type="GO" id="GO:0047746">
    <property type="term" value="F:chlorophyllase activity"/>
    <property type="evidence" value="ECO:0007669"/>
    <property type="project" value="TreeGrafter"/>
</dbReference>